<dbReference type="InterPro" id="IPR052739">
    <property type="entry name" value="FAAH2"/>
</dbReference>
<protein>
    <submittedName>
        <fullName evidence="4">Fatty-acid amide hydrolase 2</fullName>
    </submittedName>
</protein>
<evidence type="ECO:0000313" key="3">
    <source>
        <dbReference type="Proteomes" id="UP000192223"/>
    </source>
</evidence>
<dbReference type="GO" id="GO:0012505">
    <property type="term" value="C:endomembrane system"/>
    <property type="evidence" value="ECO:0007669"/>
    <property type="project" value="TreeGrafter"/>
</dbReference>
<name>A0A1W4WUV8_AGRPL</name>
<sequence>MVKMNGDNRITLRKINRACVKFFQAIVEFVVRCMFKLLYGNNGPKMPPIKNLILLESASSIAFKIRTKRVTSVYVVKSFIERIEEINPLLNCVVANRFNEALKEAEAVDELIKSNTLSEEDLAANKPFLGVPFTTKDCIAVKGMIHTAGLYKRKDVIAEEDAHVIAALKNAGAILIGLTNISELCMWWESANTLHGRTNNPYDINRIVGGSSGGEGCIQAAAGSAFGIGSDIGGSVRMPAFFNGTFGHKASPNIIPLSGQYPSPATEKQKYMLSIGPIVRHAEDLLPLFKLIVLKDVMPLLRLDEKVDIKGIRFHYQENDSGSKLVSPVHKDIRELFRKISGYLEKAHNIKAQRVNLQRFRMSTAMWMLGMKSPNGPTFDQQLSNLEGSINVWWELFKWCFRCSNHTFIGLATALLEKKEASENDSKSEYIQKETNILRREIIDLLGDDGVLLYPTHPTPAPYHNEPIFKAFNFSYTGVINVLGFPATNIPMGLSSEGVPIGIQVIANDKNDRLCLAVAKEFEKAFGGWITPEIQA</sequence>
<proteinExistence type="predicted"/>
<evidence type="ECO:0000256" key="1">
    <source>
        <dbReference type="PIRSR" id="PIRSR001221-1"/>
    </source>
</evidence>
<accession>A0A1W4WUV8</accession>
<keyword evidence="4" id="KW-0378">Hydrolase</keyword>
<dbReference type="GO" id="GO:0016787">
    <property type="term" value="F:hydrolase activity"/>
    <property type="evidence" value="ECO:0007669"/>
    <property type="project" value="UniProtKB-KW"/>
</dbReference>
<dbReference type="GeneID" id="108736122"/>
<dbReference type="OrthoDB" id="6428749at2759"/>
<feature type="active site" description="Charge relay system" evidence="1">
    <location>
        <position position="136"/>
    </location>
</feature>
<organism evidence="3 4">
    <name type="scientific">Agrilus planipennis</name>
    <name type="common">Emerald ash borer</name>
    <name type="synonym">Agrilus marcopoli</name>
    <dbReference type="NCBI Taxonomy" id="224129"/>
    <lineage>
        <taxon>Eukaryota</taxon>
        <taxon>Metazoa</taxon>
        <taxon>Ecdysozoa</taxon>
        <taxon>Arthropoda</taxon>
        <taxon>Hexapoda</taxon>
        <taxon>Insecta</taxon>
        <taxon>Pterygota</taxon>
        <taxon>Neoptera</taxon>
        <taxon>Endopterygota</taxon>
        <taxon>Coleoptera</taxon>
        <taxon>Polyphaga</taxon>
        <taxon>Elateriformia</taxon>
        <taxon>Buprestoidea</taxon>
        <taxon>Buprestidae</taxon>
        <taxon>Agrilinae</taxon>
        <taxon>Agrilus</taxon>
    </lineage>
</organism>
<gene>
    <name evidence="4" type="primary">LOC108736122</name>
</gene>
<dbReference type="KEGG" id="apln:108736122"/>
<dbReference type="SUPFAM" id="SSF75304">
    <property type="entry name" value="Amidase signature (AS) enzymes"/>
    <property type="match status" value="1"/>
</dbReference>
<feature type="domain" description="Amidase" evidence="2">
    <location>
        <begin position="75"/>
        <end position="516"/>
    </location>
</feature>
<dbReference type="PANTHER" id="PTHR43372:SF4">
    <property type="entry name" value="FATTY-ACID AMIDE HYDROLASE 2"/>
    <property type="match status" value="1"/>
</dbReference>
<dbReference type="STRING" id="224129.A0A1W4WUV8"/>
<dbReference type="InParanoid" id="A0A1W4WUV8"/>
<dbReference type="Gene3D" id="3.90.1300.10">
    <property type="entry name" value="Amidase signature (AS) domain"/>
    <property type="match status" value="1"/>
</dbReference>
<keyword evidence="3" id="KW-1185">Reference proteome</keyword>
<dbReference type="PANTHER" id="PTHR43372">
    <property type="entry name" value="FATTY-ACID AMIDE HYDROLASE"/>
    <property type="match status" value="1"/>
</dbReference>
<dbReference type="AlphaFoldDB" id="A0A1W4WUV8"/>
<feature type="active site" description="Charge relay system" evidence="1">
    <location>
        <position position="211"/>
    </location>
</feature>
<dbReference type="PIRSF" id="PIRSF001221">
    <property type="entry name" value="Amidase_fungi"/>
    <property type="match status" value="1"/>
</dbReference>
<evidence type="ECO:0000313" key="4">
    <source>
        <dbReference type="RefSeq" id="XP_018323923.1"/>
    </source>
</evidence>
<dbReference type="InterPro" id="IPR036928">
    <property type="entry name" value="AS_sf"/>
</dbReference>
<dbReference type="Proteomes" id="UP000192223">
    <property type="component" value="Unplaced"/>
</dbReference>
<feature type="active site" description="Acyl-ester intermediate" evidence="1">
    <location>
        <position position="235"/>
    </location>
</feature>
<dbReference type="Pfam" id="PF01425">
    <property type="entry name" value="Amidase"/>
    <property type="match status" value="1"/>
</dbReference>
<dbReference type="RefSeq" id="XP_018323923.1">
    <property type="nucleotide sequence ID" value="XM_018468421.2"/>
</dbReference>
<reference evidence="4" key="1">
    <citation type="submission" date="2025-08" db="UniProtKB">
        <authorList>
            <consortium name="RefSeq"/>
        </authorList>
    </citation>
    <scope>IDENTIFICATION</scope>
    <source>
        <tissue evidence="4">Entire body</tissue>
    </source>
</reference>
<dbReference type="FunCoup" id="A0A1W4WUV8">
    <property type="interactions" value="742"/>
</dbReference>
<evidence type="ECO:0000259" key="2">
    <source>
        <dbReference type="Pfam" id="PF01425"/>
    </source>
</evidence>
<dbReference type="InterPro" id="IPR023631">
    <property type="entry name" value="Amidase_dom"/>
</dbReference>